<dbReference type="Proteomes" id="UP001341840">
    <property type="component" value="Unassembled WGS sequence"/>
</dbReference>
<evidence type="ECO:0000313" key="1">
    <source>
        <dbReference type="EMBL" id="MED6215724.1"/>
    </source>
</evidence>
<protein>
    <submittedName>
        <fullName evidence="1">Uncharacterized protein</fullName>
    </submittedName>
</protein>
<dbReference type="EMBL" id="JASCZI010271862">
    <property type="protein sequence ID" value="MED6215724.1"/>
    <property type="molecule type" value="Genomic_DNA"/>
</dbReference>
<reference evidence="1 2" key="1">
    <citation type="journal article" date="2023" name="Plants (Basel)">
        <title>Bridging the Gap: Combining Genomics and Transcriptomics Approaches to Understand Stylosanthes scabra, an Orphan Legume from the Brazilian Caatinga.</title>
        <authorList>
            <person name="Ferreira-Neto J.R.C."/>
            <person name="da Silva M.D."/>
            <person name="Binneck E."/>
            <person name="de Melo N.F."/>
            <person name="da Silva R.H."/>
            <person name="de Melo A.L.T.M."/>
            <person name="Pandolfi V."/>
            <person name="Bustamante F.O."/>
            <person name="Brasileiro-Vidal A.C."/>
            <person name="Benko-Iseppon A.M."/>
        </authorList>
    </citation>
    <scope>NUCLEOTIDE SEQUENCE [LARGE SCALE GENOMIC DNA]</scope>
    <source>
        <tissue evidence="1">Leaves</tissue>
    </source>
</reference>
<name>A0ABU6Z0H5_9FABA</name>
<comment type="caution">
    <text evidence="1">The sequence shown here is derived from an EMBL/GenBank/DDBJ whole genome shotgun (WGS) entry which is preliminary data.</text>
</comment>
<sequence>MDYHDNNKSYIWVMKEYKVQPSWTLMYEIPYCNSEALCLSNGCGSDIILLEYCEMYTKMRFTKYNASGELLKHFKHPSLYYYSKNGGRKCYLVYTESLLPFPDDLKDKDKKLKTGHGVRQECFEQLHVAKD</sequence>
<accession>A0ABU6Z0H5</accession>
<proteinExistence type="predicted"/>
<organism evidence="1 2">
    <name type="scientific">Stylosanthes scabra</name>
    <dbReference type="NCBI Taxonomy" id="79078"/>
    <lineage>
        <taxon>Eukaryota</taxon>
        <taxon>Viridiplantae</taxon>
        <taxon>Streptophyta</taxon>
        <taxon>Embryophyta</taxon>
        <taxon>Tracheophyta</taxon>
        <taxon>Spermatophyta</taxon>
        <taxon>Magnoliopsida</taxon>
        <taxon>eudicotyledons</taxon>
        <taxon>Gunneridae</taxon>
        <taxon>Pentapetalae</taxon>
        <taxon>rosids</taxon>
        <taxon>fabids</taxon>
        <taxon>Fabales</taxon>
        <taxon>Fabaceae</taxon>
        <taxon>Papilionoideae</taxon>
        <taxon>50 kb inversion clade</taxon>
        <taxon>dalbergioids sensu lato</taxon>
        <taxon>Dalbergieae</taxon>
        <taxon>Pterocarpus clade</taxon>
        <taxon>Stylosanthes</taxon>
    </lineage>
</organism>
<keyword evidence="2" id="KW-1185">Reference proteome</keyword>
<evidence type="ECO:0000313" key="2">
    <source>
        <dbReference type="Proteomes" id="UP001341840"/>
    </source>
</evidence>
<gene>
    <name evidence="1" type="ORF">PIB30_000730</name>
</gene>